<comment type="catalytic activity">
    <reaction evidence="5 6">
        <text>dTDP-beta-L-rhamnose + NADP(+) = dTDP-4-dehydro-beta-L-rhamnose + NADPH + H(+)</text>
        <dbReference type="Rhea" id="RHEA:21796"/>
        <dbReference type="ChEBI" id="CHEBI:15378"/>
        <dbReference type="ChEBI" id="CHEBI:57510"/>
        <dbReference type="ChEBI" id="CHEBI:57783"/>
        <dbReference type="ChEBI" id="CHEBI:58349"/>
        <dbReference type="ChEBI" id="CHEBI:62830"/>
        <dbReference type="EC" id="1.1.1.133"/>
    </reaction>
</comment>
<evidence type="ECO:0000256" key="1">
    <source>
        <dbReference type="ARBA" id="ARBA00004781"/>
    </source>
</evidence>
<keyword evidence="9" id="KW-1185">Reference proteome</keyword>
<evidence type="ECO:0000256" key="3">
    <source>
        <dbReference type="ARBA" id="ARBA00012929"/>
    </source>
</evidence>
<dbReference type="EC" id="1.1.1.133" evidence="3 6"/>
<evidence type="ECO:0000313" key="8">
    <source>
        <dbReference type="EMBL" id="MCI0125826.1"/>
    </source>
</evidence>
<dbReference type="InterPro" id="IPR029903">
    <property type="entry name" value="RmlD-like-bd"/>
</dbReference>
<dbReference type="NCBIfam" id="TIGR01214">
    <property type="entry name" value="rmlD"/>
    <property type="match status" value="1"/>
</dbReference>
<gene>
    <name evidence="8" type="primary">rfbD</name>
    <name evidence="8" type="ORF">ML536_03185</name>
</gene>
<evidence type="ECO:0000256" key="6">
    <source>
        <dbReference type="RuleBase" id="RU364082"/>
    </source>
</evidence>
<evidence type="ECO:0000259" key="7">
    <source>
        <dbReference type="Pfam" id="PF04321"/>
    </source>
</evidence>
<comment type="pathway">
    <text evidence="1 6">Carbohydrate biosynthesis; dTDP-L-rhamnose biosynthesis.</text>
</comment>
<dbReference type="Proteomes" id="UP001156140">
    <property type="component" value="Unassembled WGS sequence"/>
</dbReference>
<accession>A0AA41QLR7</accession>
<dbReference type="GO" id="GO:0019305">
    <property type="term" value="P:dTDP-rhamnose biosynthetic process"/>
    <property type="evidence" value="ECO:0007669"/>
    <property type="project" value="TreeGrafter"/>
</dbReference>
<comment type="caution">
    <text evidence="8">The sequence shown here is derived from an EMBL/GenBank/DDBJ whole genome shotgun (WGS) entry which is preliminary data.</text>
</comment>
<dbReference type="Gene3D" id="3.40.50.720">
    <property type="entry name" value="NAD(P)-binding Rossmann-like Domain"/>
    <property type="match status" value="1"/>
</dbReference>
<dbReference type="PANTHER" id="PTHR10491">
    <property type="entry name" value="DTDP-4-DEHYDRORHAMNOSE REDUCTASE"/>
    <property type="match status" value="1"/>
</dbReference>
<proteinExistence type="inferred from homology"/>
<keyword evidence="6 8" id="KW-0560">Oxidoreductase</keyword>
<comment type="function">
    <text evidence="6">Catalyzes the reduction of dTDP-6-deoxy-L-lyxo-4-hexulose to yield dTDP-L-rhamnose.</text>
</comment>
<name>A0AA41QLR7_9HYPH</name>
<evidence type="ECO:0000256" key="4">
    <source>
        <dbReference type="ARBA" id="ARBA00017099"/>
    </source>
</evidence>
<evidence type="ECO:0000256" key="2">
    <source>
        <dbReference type="ARBA" id="ARBA00010944"/>
    </source>
</evidence>
<evidence type="ECO:0000313" key="9">
    <source>
        <dbReference type="Proteomes" id="UP001156140"/>
    </source>
</evidence>
<keyword evidence="6" id="KW-0521">NADP</keyword>
<dbReference type="InterPro" id="IPR005913">
    <property type="entry name" value="dTDP_dehydrorham_reduct"/>
</dbReference>
<dbReference type="Gene3D" id="3.90.25.10">
    <property type="entry name" value="UDP-galactose 4-epimerase, domain 1"/>
    <property type="match status" value="1"/>
</dbReference>
<dbReference type="SUPFAM" id="SSF51735">
    <property type="entry name" value="NAD(P)-binding Rossmann-fold domains"/>
    <property type="match status" value="1"/>
</dbReference>
<organism evidence="8 9">
    <name type="scientific">Paradevosia shaoguanensis</name>
    <dbReference type="NCBI Taxonomy" id="1335043"/>
    <lineage>
        <taxon>Bacteria</taxon>
        <taxon>Pseudomonadati</taxon>
        <taxon>Pseudomonadota</taxon>
        <taxon>Alphaproteobacteria</taxon>
        <taxon>Hyphomicrobiales</taxon>
        <taxon>Devosiaceae</taxon>
        <taxon>Paradevosia</taxon>
    </lineage>
</organism>
<dbReference type="RefSeq" id="WP_281734938.1">
    <property type="nucleotide sequence ID" value="NZ_JAKETQ010000001.1"/>
</dbReference>
<comment type="similarity">
    <text evidence="2 6">Belongs to the dTDP-4-dehydrorhamnose reductase family.</text>
</comment>
<dbReference type="Pfam" id="PF04321">
    <property type="entry name" value="RmlD_sub_bind"/>
    <property type="match status" value="1"/>
</dbReference>
<comment type="cofactor">
    <cofactor evidence="6">
        <name>Mg(2+)</name>
        <dbReference type="ChEBI" id="CHEBI:18420"/>
    </cofactor>
    <text evidence="6">Binds 1 Mg(2+) ion per monomer.</text>
</comment>
<evidence type="ECO:0000256" key="5">
    <source>
        <dbReference type="ARBA" id="ARBA00048200"/>
    </source>
</evidence>
<dbReference type="PANTHER" id="PTHR10491:SF4">
    <property type="entry name" value="METHIONINE ADENOSYLTRANSFERASE 2 SUBUNIT BETA"/>
    <property type="match status" value="1"/>
</dbReference>
<dbReference type="InterPro" id="IPR036291">
    <property type="entry name" value="NAD(P)-bd_dom_sf"/>
</dbReference>
<dbReference type="EMBL" id="JALAZD010000001">
    <property type="protein sequence ID" value="MCI0125826.1"/>
    <property type="molecule type" value="Genomic_DNA"/>
</dbReference>
<sequence length="298" mass="31463">MKVLLFGAGGQVGRVLAAMLPQVADLVALGRDEADFTRSGHLADLVAEARPDVVINAAAYTAVDRAESEPELAAQVNAAAPAELAVAAGRAGATLIHYSTDYVFDGTKAGAYVEADPTAPLNIYGRTKREGEVAIAASGADFLIFRTSWVHAPGGSNFIAKMLKLAAERDGLKVIDDQIGAPTSARLIAQTTLRALAARAANNPLASGIYHLTASGETSWNGYARFVIAEAIRRGLSLKAGPEDVEPVPTTAFPTPARRPLNSRLSTAKLREALGVEMPHWREGVLETLDATLKELER</sequence>
<feature type="domain" description="RmlD-like substrate binding" evidence="7">
    <location>
        <begin position="1"/>
        <end position="291"/>
    </location>
</feature>
<reference evidence="8" key="1">
    <citation type="submission" date="2022-03" db="EMBL/GenBank/DDBJ databases">
        <title>The complete genome sequence of a Methyloterrigena soli.</title>
        <authorList>
            <person name="Zi Z."/>
        </authorList>
    </citation>
    <scope>NUCLEOTIDE SEQUENCE</scope>
    <source>
        <strain evidence="8">M48</strain>
    </source>
</reference>
<dbReference type="CDD" id="cd05254">
    <property type="entry name" value="dTDP_HR_like_SDR_e"/>
    <property type="match status" value="1"/>
</dbReference>
<dbReference type="GO" id="GO:0008831">
    <property type="term" value="F:dTDP-4-dehydrorhamnose reductase activity"/>
    <property type="evidence" value="ECO:0007669"/>
    <property type="project" value="UniProtKB-EC"/>
</dbReference>
<protein>
    <recommendedName>
        <fullName evidence="4 6">dTDP-4-dehydrorhamnose reductase</fullName>
        <ecNumber evidence="3 6">1.1.1.133</ecNumber>
    </recommendedName>
</protein>
<dbReference type="GO" id="GO:0005829">
    <property type="term" value="C:cytosol"/>
    <property type="evidence" value="ECO:0007669"/>
    <property type="project" value="TreeGrafter"/>
</dbReference>
<dbReference type="AlphaFoldDB" id="A0AA41QLR7"/>